<evidence type="ECO:0000313" key="3">
    <source>
        <dbReference type="EMBL" id="AEH84554.1"/>
    </source>
</evidence>
<protein>
    <submittedName>
        <fullName evidence="3">Cell wall hydrolase SleB</fullName>
    </submittedName>
</protein>
<dbReference type="InterPro" id="IPR011105">
    <property type="entry name" value="Cell_wall_hydrolase_SleB"/>
</dbReference>
<evidence type="ECO:0000313" key="4">
    <source>
        <dbReference type="Proteomes" id="UP000001623"/>
    </source>
</evidence>
<dbReference type="Proteomes" id="UP000001623">
    <property type="component" value="Chromosome"/>
</dbReference>
<dbReference type="RefSeq" id="WP_013891303.1">
    <property type="nucleotide sequence ID" value="NC_015675.1"/>
</dbReference>
<evidence type="ECO:0000256" key="1">
    <source>
        <dbReference type="SAM" id="SignalP"/>
    </source>
</evidence>
<feature type="chain" id="PRO_5003372635" evidence="1">
    <location>
        <begin position="23"/>
        <end position="338"/>
    </location>
</feature>
<dbReference type="KEGG" id="mop:Mesop_0056"/>
<keyword evidence="1" id="KW-0732">Signal</keyword>
<sequence>MIVTRWKAPLLLGVVTSPLFLAACSQTTSHGMSVASLTDAITPSFLSSRAYSHTPKDRECLERAMFFESNRSSRDGMIAVGTVVMNRLRSGNHGSTICQVVGEPGQFAPGVMTRPMNSRAMPDVEEAADAVLKGERKAKLKNTMYFHTAGLRFPYKNMHYTMVAGGNAFYEKRGRNWQPLPDEPMVASVETEKPAVPVTMVASAEPVRSDRKLVRNAPAQQQAPTQQAPTQQAYVTAAVEPARPFKMATAPAQQTYVTAAAAPSAKSARVASKPVAVAMQEPMEEPDAARFGGTLNKKIISSVQGEPQEASMGFQSTPENTDAIGAMIVSQGRPLETN</sequence>
<dbReference type="HOGENOM" id="CLU_078488_0_0_5"/>
<evidence type="ECO:0000259" key="2">
    <source>
        <dbReference type="Pfam" id="PF07486"/>
    </source>
</evidence>
<proteinExistence type="predicted"/>
<dbReference type="STRING" id="536019.Mesop_0056"/>
<reference evidence="3 4" key="1">
    <citation type="submission" date="2010-10" db="EMBL/GenBank/DDBJ databases">
        <title>Complete sequence of Mesorhizobium opportunistum WSM2075.</title>
        <authorList>
            <consortium name="US DOE Joint Genome Institute"/>
            <person name="Lucas S."/>
            <person name="Copeland A."/>
            <person name="Lapidus A."/>
            <person name="Cheng J.-F."/>
            <person name="Bruce D."/>
            <person name="Goodwin L."/>
            <person name="Pitluck S."/>
            <person name="Chertkov O."/>
            <person name="Misra M."/>
            <person name="Detter J.C."/>
            <person name="Han C."/>
            <person name="Tapia R."/>
            <person name="Land M."/>
            <person name="Hauser L."/>
            <person name="Kyrpides N."/>
            <person name="Ovchinnikova G."/>
            <person name="Mavrommatis K.M."/>
            <person name="Tiwari R.P."/>
            <person name="Howieson J.G."/>
            <person name="O'Hara G.W."/>
            <person name="Nandasena K.G."/>
            <person name="Woyke T."/>
        </authorList>
    </citation>
    <scope>NUCLEOTIDE SEQUENCE [LARGE SCALE GENOMIC DNA]</scope>
    <source>
        <strain evidence="4">LMG 24607 / HAMBI 3007 / WSM2075</strain>
    </source>
</reference>
<keyword evidence="3" id="KW-0378">Hydrolase</keyword>
<accession>F7YFA1</accession>
<dbReference type="PROSITE" id="PS51257">
    <property type="entry name" value="PROKAR_LIPOPROTEIN"/>
    <property type="match status" value="1"/>
</dbReference>
<feature type="domain" description="Cell wall hydrolase SleB" evidence="2">
    <location>
        <begin position="73"/>
        <end position="170"/>
    </location>
</feature>
<feature type="signal peptide" evidence="1">
    <location>
        <begin position="1"/>
        <end position="22"/>
    </location>
</feature>
<name>F7YFA1_MESOW</name>
<dbReference type="Gene3D" id="1.10.10.2520">
    <property type="entry name" value="Cell wall hydrolase SleB, domain 1"/>
    <property type="match status" value="1"/>
</dbReference>
<dbReference type="AlphaFoldDB" id="F7YFA1"/>
<dbReference type="GO" id="GO:0016787">
    <property type="term" value="F:hydrolase activity"/>
    <property type="evidence" value="ECO:0007669"/>
    <property type="project" value="UniProtKB-KW"/>
</dbReference>
<dbReference type="Pfam" id="PF07486">
    <property type="entry name" value="Hydrolase_2"/>
    <property type="match status" value="1"/>
</dbReference>
<dbReference type="eggNOG" id="COG3773">
    <property type="taxonomic scope" value="Bacteria"/>
</dbReference>
<gene>
    <name evidence="3" type="ordered locus">Mesop_0056</name>
</gene>
<dbReference type="EMBL" id="CP002279">
    <property type="protein sequence ID" value="AEH84554.1"/>
    <property type="molecule type" value="Genomic_DNA"/>
</dbReference>
<organism evidence="3 4">
    <name type="scientific">Mesorhizobium opportunistum (strain LMG 24607 / HAMBI 3007 / WSM2075)</name>
    <dbReference type="NCBI Taxonomy" id="536019"/>
    <lineage>
        <taxon>Bacteria</taxon>
        <taxon>Pseudomonadati</taxon>
        <taxon>Pseudomonadota</taxon>
        <taxon>Alphaproteobacteria</taxon>
        <taxon>Hyphomicrobiales</taxon>
        <taxon>Phyllobacteriaceae</taxon>
        <taxon>Mesorhizobium</taxon>
    </lineage>
</organism>
<dbReference type="InterPro" id="IPR042047">
    <property type="entry name" value="SleB_dom1"/>
</dbReference>